<reference evidence="2 3" key="1">
    <citation type="journal article" date="2019" name="Philos. Trans. R. Soc. Lond., B, Biol. Sci.">
        <title>Ant behaviour and brain gene expression of defending hosts depend on the ecological success of the intruding social parasite.</title>
        <authorList>
            <person name="Kaur R."/>
            <person name="Stoldt M."/>
            <person name="Jongepier E."/>
            <person name="Feldmeyer B."/>
            <person name="Menzel F."/>
            <person name="Bornberg-Bauer E."/>
            <person name="Foitzik S."/>
        </authorList>
    </citation>
    <scope>NUCLEOTIDE SEQUENCE [LARGE SCALE GENOMIC DNA]</scope>
    <source>
        <tissue evidence="2">Whole body</tissue>
    </source>
</reference>
<feature type="region of interest" description="Disordered" evidence="1">
    <location>
        <begin position="1"/>
        <end position="28"/>
    </location>
</feature>
<organism evidence="2 3">
    <name type="scientific">Temnothorax longispinosus</name>
    <dbReference type="NCBI Taxonomy" id="300112"/>
    <lineage>
        <taxon>Eukaryota</taxon>
        <taxon>Metazoa</taxon>
        <taxon>Ecdysozoa</taxon>
        <taxon>Arthropoda</taxon>
        <taxon>Hexapoda</taxon>
        <taxon>Insecta</taxon>
        <taxon>Pterygota</taxon>
        <taxon>Neoptera</taxon>
        <taxon>Endopterygota</taxon>
        <taxon>Hymenoptera</taxon>
        <taxon>Apocrita</taxon>
        <taxon>Aculeata</taxon>
        <taxon>Formicoidea</taxon>
        <taxon>Formicidae</taxon>
        <taxon>Myrmicinae</taxon>
        <taxon>Temnothorax</taxon>
    </lineage>
</organism>
<dbReference type="EMBL" id="QBLH01002167">
    <property type="protein sequence ID" value="TGZ49300.1"/>
    <property type="molecule type" value="Genomic_DNA"/>
</dbReference>
<evidence type="ECO:0000256" key="1">
    <source>
        <dbReference type="SAM" id="MobiDB-lite"/>
    </source>
</evidence>
<sequence>MGTGQTISYLAPDQRATDTQRAARSLKEPGKSFQKRLYDYYAFAAEPSTSCEPPSENEDFLTTRKAIFSDGEEPLDLVLNSEEGGDLSDFIMNGEWYLIEWGWHYECNNILQGAIMEFNDSIFERFGYLSGGRDKVCTIAIPKNKTPARCLRPVLRPTKRYTRCVLVADTFNRRVDVARVIKSVALKPVFAETR</sequence>
<gene>
    <name evidence="2" type="ORF">DBV15_03074</name>
</gene>
<name>A0A4S2KJ03_9HYME</name>
<dbReference type="AlphaFoldDB" id="A0A4S2KJ03"/>
<accession>A0A4S2KJ03</accession>
<protein>
    <submittedName>
        <fullName evidence="2">Uncharacterized protein</fullName>
    </submittedName>
</protein>
<dbReference type="Proteomes" id="UP000310200">
    <property type="component" value="Unassembled WGS sequence"/>
</dbReference>
<comment type="caution">
    <text evidence="2">The sequence shown here is derived from an EMBL/GenBank/DDBJ whole genome shotgun (WGS) entry which is preliminary data.</text>
</comment>
<proteinExistence type="predicted"/>
<evidence type="ECO:0000313" key="3">
    <source>
        <dbReference type="Proteomes" id="UP000310200"/>
    </source>
</evidence>
<evidence type="ECO:0000313" key="2">
    <source>
        <dbReference type="EMBL" id="TGZ49300.1"/>
    </source>
</evidence>
<keyword evidence="3" id="KW-1185">Reference proteome</keyword>